<organism evidence="3 4">
    <name type="scientific">Conidiobolus coronatus (strain ATCC 28846 / CBS 209.66 / NRRL 28638)</name>
    <name type="common">Delacroixia coronata</name>
    <dbReference type="NCBI Taxonomy" id="796925"/>
    <lineage>
        <taxon>Eukaryota</taxon>
        <taxon>Fungi</taxon>
        <taxon>Fungi incertae sedis</taxon>
        <taxon>Zoopagomycota</taxon>
        <taxon>Entomophthoromycotina</taxon>
        <taxon>Entomophthoromycetes</taxon>
        <taxon>Entomophthorales</taxon>
        <taxon>Ancylistaceae</taxon>
        <taxon>Conidiobolus</taxon>
    </lineage>
</organism>
<accession>A0A137P887</accession>
<keyword evidence="4" id="KW-1185">Reference proteome</keyword>
<gene>
    <name evidence="3" type="ORF">CONCODRAFT_6116</name>
</gene>
<evidence type="ECO:0000313" key="4">
    <source>
        <dbReference type="Proteomes" id="UP000070444"/>
    </source>
</evidence>
<proteinExistence type="predicted"/>
<protein>
    <submittedName>
        <fullName evidence="3">Uncharacterized protein</fullName>
    </submittedName>
</protein>
<feature type="non-terminal residue" evidence="3">
    <location>
        <position position="1"/>
    </location>
</feature>
<reference evidence="3 4" key="1">
    <citation type="journal article" date="2015" name="Genome Biol. Evol.">
        <title>Phylogenomic analyses indicate that early fungi evolved digesting cell walls of algal ancestors of land plants.</title>
        <authorList>
            <person name="Chang Y."/>
            <person name="Wang S."/>
            <person name="Sekimoto S."/>
            <person name="Aerts A.L."/>
            <person name="Choi C."/>
            <person name="Clum A."/>
            <person name="LaButti K.M."/>
            <person name="Lindquist E.A."/>
            <person name="Yee Ngan C."/>
            <person name="Ohm R.A."/>
            <person name="Salamov A.A."/>
            <person name="Grigoriev I.V."/>
            <person name="Spatafora J.W."/>
            <person name="Berbee M.L."/>
        </authorList>
    </citation>
    <scope>NUCLEOTIDE SEQUENCE [LARGE SCALE GENOMIC DNA]</scope>
    <source>
        <strain evidence="3 4">NRRL 28638</strain>
    </source>
</reference>
<sequence>YALGGLATSNGKQSPDLNTKLGILDYNGNQWSWSPVFDDAGNIYSSSIEAKSTLLYNDQIILTSGKSIEKDSDGFQVFNLTSRRMQSYLKVIKSDKGNSNQTNGQPALPGYANALIAVGSILLIILIIFIIYRKYNRNKTNPQSCNTEPKNSMEAAWSNPEDPNMDYIINGIKEKDIRSNSEIKHSNLKLENTMIEKSNCTQEYTAPPPRTTNTSITLHSNSSNY</sequence>
<feature type="region of interest" description="Disordered" evidence="1">
    <location>
        <begin position="200"/>
        <end position="225"/>
    </location>
</feature>
<dbReference type="AlphaFoldDB" id="A0A137P887"/>
<keyword evidence="2" id="KW-1133">Transmembrane helix</keyword>
<evidence type="ECO:0000256" key="2">
    <source>
        <dbReference type="SAM" id="Phobius"/>
    </source>
</evidence>
<evidence type="ECO:0000256" key="1">
    <source>
        <dbReference type="SAM" id="MobiDB-lite"/>
    </source>
</evidence>
<feature type="transmembrane region" description="Helical" evidence="2">
    <location>
        <begin position="111"/>
        <end position="132"/>
    </location>
</feature>
<evidence type="ECO:0000313" key="3">
    <source>
        <dbReference type="EMBL" id="KXN71223.1"/>
    </source>
</evidence>
<keyword evidence="2" id="KW-0472">Membrane</keyword>
<dbReference type="Proteomes" id="UP000070444">
    <property type="component" value="Unassembled WGS sequence"/>
</dbReference>
<dbReference type="EMBL" id="KQ964480">
    <property type="protein sequence ID" value="KXN71223.1"/>
    <property type="molecule type" value="Genomic_DNA"/>
</dbReference>
<keyword evidence="2" id="KW-0812">Transmembrane</keyword>
<feature type="compositionally biased region" description="Polar residues" evidence="1">
    <location>
        <begin position="211"/>
        <end position="225"/>
    </location>
</feature>
<name>A0A137P887_CONC2</name>